<dbReference type="GO" id="GO:0005576">
    <property type="term" value="C:extracellular region"/>
    <property type="evidence" value="ECO:0007669"/>
    <property type="project" value="UniProtKB-SubCell"/>
</dbReference>
<organism evidence="7">
    <name type="scientific">Bemisia tabaci</name>
    <name type="common">Sweetpotato whitefly</name>
    <name type="synonym">Aleurodes tabaci</name>
    <dbReference type="NCBI Taxonomy" id="7038"/>
    <lineage>
        <taxon>Eukaryota</taxon>
        <taxon>Metazoa</taxon>
        <taxon>Ecdysozoa</taxon>
        <taxon>Arthropoda</taxon>
        <taxon>Hexapoda</taxon>
        <taxon>Insecta</taxon>
        <taxon>Pterygota</taxon>
        <taxon>Neoptera</taxon>
        <taxon>Paraneoptera</taxon>
        <taxon>Hemiptera</taxon>
        <taxon>Sternorrhyncha</taxon>
        <taxon>Aleyrodoidea</taxon>
        <taxon>Aleyrodidae</taxon>
        <taxon>Aleyrodinae</taxon>
        <taxon>Bemisia</taxon>
    </lineage>
</organism>
<accession>A0A679A5F8</accession>
<protein>
    <submittedName>
        <fullName evidence="7">Collagen</fullName>
    </submittedName>
</protein>
<comment type="subcellular location">
    <subcellularLocation>
        <location evidence="1">Secreted</location>
    </subcellularLocation>
</comment>
<feature type="domain" description="Fibrillar collagen NC1" evidence="6">
    <location>
        <begin position="167"/>
        <end position="391"/>
    </location>
</feature>
<feature type="compositionally biased region" description="Pro residues" evidence="4">
    <location>
        <begin position="85"/>
        <end position="94"/>
    </location>
</feature>
<feature type="signal peptide" evidence="5">
    <location>
        <begin position="1"/>
        <end position="29"/>
    </location>
</feature>
<dbReference type="PANTHER" id="PTHR24637:SF421">
    <property type="entry name" value="CUTICLE COLLAGEN DPY-2"/>
    <property type="match status" value="1"/>
</dbReference>
<dbReference type="PANTHER" id="PTHR24637">
    <property type="entry name" value="COLLAGEN"/>
    <property type="match status" value="1"/>
</dbReference>
<dbReference type="SMR" id="A0A679A5F8"/>
<dbReference type="PROSITE" id="PS51461">
    <property type="entry name" value="NC1_FIB"/>
    <property type="match status" value="1"/>
</dbReference>
<dbReference type="Pfam" id="PF01410">
    <property type="entry name" value="COLFI"/>
    <property type="match status" value="1"/>
</dbReference>
<reference evidence="7" key="1">
    <citation type="submission" date="2018-01" db="EMBL/GenBank/DDBJ databases">
        <title>Collagen protein of Bemisia tabaci.</title>
        <authorList>
            <person name="Rana V.S."/>
            <person name="Saurav G.K."/>
            <person name="Rajagopal R."/>
        </authorList>
    </citation>
    <scope>NUCLEOTIDE SEQUENCE</scope>
</reference>
<evidence type="ECO:0000256" key="2">
    <source>
        <dbReference type="ARBA" id="ARBA00022525"/>
    </source>
</evidence>
<keyword evidence="5" id="KW-0732">Signal</keyword>
<keyword evidence="3 7" id="KW-0176">Collagen</keyword>
<dbReference type="Gene3D" id="2.60.120.1000">
    <property type="match status" value="1"/>
</dbReference>
<dbReference type="EMBL" id="MG837560">
    <property type="protein sequence ID" value="AZZ86130.1"/>
    <property type="molecule type" value="mRNA"/>
</dbReference>
<dbReference type="GO" id="GO:0005581">
    <property type="term" value="C:collagen trimer"/>
    <property type="evidence" value="ECO:0007669"/>
    <property type="project" value="UniProtKB-KW"/>
</dbReference>
<dbReference type="AlphaFoldDB" id="A0A679A5F8"/>
<feature type="compositionally biased region" description="Low complexity" evidence="4">
    <location>
        <begin position="69"/>
        <end position="84"/>
    </location>
</feature>
<dbReference type="SMART" id="SM00038">
    <property type="entry name" value="COLFI"/>
    <property type="match status" value="1"/>
</dbReference>
<dbReference type="GO" id="GO:0005201">
    <property type="term" value="F:extracellular matrix structural constituent"/>
    <property type="evidence" value="ECO:0007669"/>
    <property type="project" value="InterPro"/>
</dbReference>
<evidence type="ECO:0000256" key="1">
    <source>
        <dbReference type="ARBA" id="ARBA00004613"/>
    </source>
</evidence>
<feature type="compositionally biased region" description="Pro residues" evidence="4">
    <location>
        <begin position="57"/>
        <end position="68"/>
    </location>
</feature>
<evidence type="ECO:0000259" key="6">
    <source>
        <dbReference type="PROSITE" id="PS51461"/>
    </source>
</evidence>
<dbReference type="Pfam" id="PF01391">
    <property type="entry name" value="Collagen"/>
    <property type="match status" value="1"/>
</dbReference>
<evidence type="ECO:0000256" key="3">
    <source>
        <dbReference type="ARBA" id="ARBA00023119"/>
    </source>
</evidence>
<feature type="chain" id="PRO_5025340537" evidence="5">
    <location>
        <begin position="30"/>
        <end position="394"/>
    </location>
</feature>
<sequence>MSFSFKIKRPCFLLSIILSLQLYQVSVKADGPPGMPGLPGLPGRQGQKGEPGIPGLHGPPGPPGPPGLPDGSPGKSGLAGLPGAPGMPGPPGMPGHPGMPGVKGDMGFPGLAGPKGDPGDCCISEGQKTSAREKRGLYLRPYGGAQGMKGDKGDQGPIGEPGHCDVRVIKSVNLDDEAKKINLETSRNGSREAPAITCRELKSTHPNLKSSLYWIDPNGQDIQDAVLVFCDMELGATCLAASQTVSGSIPAPDQHSSPIWLTDVRDEIQVSYGITRKQLVRLQQISDNASQNITVRASDTEENTYFIRENMGLSLLGYNDAIISPKNSKSLRYETETEQTYTEHDEKITTDYLLSYTTDRPERLPIMDVDLSEVLKASTSLTELTVTVGSACFY</sequence>
<evidence type="ECO:0000313" key="7">
    <source>
        <dbReference type="EMBL" id="AZZ86130.1"/>
    </source>
</evidence>
<evidence type="ECO:0000256" key="5">
    <source>
        <dbReference type="SAM" id="SignalP"/>
    </source>
</evidence>
<evidence type="ECO:0000256" key="4">
    <source>
        <dbReference type="SAM" id="MobiDB-lite"/>
    </source>
</evidence>
<keyword evidence="2" id="KW-0964">Secreted</keyword>
<dbReference type="InterPro" id="IPR000885">
    <property type="entry name" value="Fib_collagen_C"/>
</dbReference>
<name>A0A679A5F8_BEMTA</name>
<feature type="region of interest" description="Disordered" evidence="4">
    <location>
        <begin position="34"/>
        <end position="134"/>
    </location>
</feature>
<dbReference type="InterPro" id="IPR008160">
    <property type="entry name" value="Collagen"/>
</dbReference>
<proteinExistence type="evidence at transcript level"/>